<evidence type="ECO:0000313" key="4">
    <source>
        <dbReference type="Proteomes" id="UP000218765"/>
    </source>
</evidence>
<feature type="compositionally biased region" description="Low complexity" evidence="1">
    <location>
        <begin position="239"/>
        <end position="252"/>
    </location>
</feature>
<dbReference type="EMBL" id="AP018052">
    <property type="protein sequence ID" value="BAZ94022.1"/>
    <property type="molecule type" value="Genomic_DNA"/>
</dbReference>
<dbReference type="KEGG" id="ttc:FOKN1_1634"/>
<dbReference type="OrthoDB" id="8476840at2"/>
<sequence length="467" mass="51649">MKYVVSLYLLLCSIPLHAGITEPDCTQLLSWAAQHDQKQQWQVTPRYQFPGISRDEVLMPLFGESVTRWSMEDFRNLSQWMRTCRQQFLQDGDPAAARTLATASGAMMRLTGYVQQFDRSRGEAEQAVAGLLAAPESQGRAAAIELAQQALRGTNIRRELRNVPREFMRPLMGLTNIHGLLPQRDIEALQAQLGSGGGVAGTSADRVPGRADVEAQKDAQSRAVASQSPDRRATPPPTTTEQPEPSAPAESRVVASQSLDVPDISQIELLPPPLQGGADVTQTRLVGVRLGMPLEAAIEAVQQAGFRLKDKGGSLHKLGVYQYWLDFAELEKGETVPFPGTMTPAESRAYQTRLGIQSVQSGKVSLVAYEGRVGRISVSASTFDGPDAVKAYVLERLGEPHTLEGYPDVRWYMVWHQDRDKQTIDDTQLRIEAKQTQYTDLVRNLNVPYTRISYSAWLCGTLPRCME</sequence>
<proteinExistence type="predicted"/>
<protein>
    <submittedName>
        <fullName evidence="3">Cell division GTPase</fullName>
    </submittedName>
</protein>
<evidence type="ECO:0000313" key="3">
    <source>
        <dbReference type="EMBL" id="BAZ94022.1"/>
    </source>
</evidence>
<keyword evidence="3" id="KW-0132">Cell division</keyword>
<evidence type="ECO:0000256" key="2">
    <source>
        <dbReference type="SAM" id="SignalP"/>
    </source>
</evidence>
<reference evidence="3 4" key="1">
    <citation type="submission" date="2017-05" db="EMBL/GenBank/DDBJ databases">
        <title>Thiocyanate degradation by Thiohalobacter thiocyanaticus FOKN1.</title>
        <authorList>
            <person name="Oshiki M."/>
            <person name="Fukushima T."/>
            <person name="Kawano S."/>
            <person name="Nakagawa J."/>
        </authorList>
    </citation>
    <scope>NUCLEOTIDE SEQUENCE [LARGE SCALE GENOMIC DNA]</scope>
    <source>
        <strain evidence="3 4">FOKN1</strain>
    </source>
</reference>
<organism evidence="3 4">
    <name type="scientific">Thiohalobacter thiocyanaticus</name>
    <dbReference type="NCBI Taxonomy" id="585455"/>
    <lineage>
        <taxon>Bacteria</taxon>
        <taxon>Pseudomonadati</taxon>
        <taxon>Pseudomonadota</taxon>
        <taxon>Gammaproteobacteria</taxon>
        <taxon>Thiohalobacterales</taxon>
        <taxon>Thiohalobacteraceae</taxon>
        <taxon>Thiohalobacter</taxon>
    </lineage>
</organism>
<feature type="signal peptide" evidence="2">
    <location>
        <begin position="1"/>
        <end position="18"/>
    </location>
</feature>
<keyword evidence="3" id="KW-0131">Cell cycle</keyword>
<feature type="compositionally biased region" description="Basic and acidic residues" evidence="1">
    <location>
        <begin position="211"/>
        <end position="220"/>
    </location>
</feature>
<evidence type="ECO:0000256" key="1">
    <source>
        <dbReference type="SAM" id="MobiDB-lite"/>
    </source>
</evidence>
<dbReference type="AlphaFoldDB" id="A0A1Z4VRI2"/>
<accession>A0A1Z4VRI2</accession>
<keyword evidence="4" id="KW-1185">Reference proteome</keyword>
<feature type="region of interest" description="Disordered" evidence="1">
    <location>
        <begin position="211"/>
        <end position="254"/>
    </location>
</feature>
<feature type="chain" id="PRO_5013006763" evidence="2">
    <location>
        <begin position="19"/>
        <end position="467"/>
    </location>
</feature>
<keyword evidence="2" id="KW-0732">Signal</keyword>
<dbReference type="GO" id="GO:0051301">
    <property type="term" value="P:cell division"/>
    <property type="evidence" value="ECO:0007669"/>
    <property type="project" value="UniProtKB-KW"/>
</dbReference>
<name>A0A1Z4VRI2_9GAMM</name>
<dbReference type="RefSeq" id="WP_157745525.1">
    <property type="nucleotide sequence ID" value="NZ_AP018052.1"/>
</dbReference>
<gene>
    <name evidence="3" type="ORF">FOKN1_1634</name>
</gene>
<dbReference type="Proteomes" id="UP000218765">
    <property type="component" value="Chromosome"/>
</dbReference>